<dbReference type="InterPro" id="IPR013749">
    <property type="entry name" value="PM/HMP-P_kinase-1"/>
</dbReference>
<comment type="catalytic activity">
    <reaction evidence="16">
        <text>pyridoxamine + ATP = pyridoxamine 5'-phosphate + ADP + H(+)</text>
        <dbReference type="Rhea" id="RHEA:25104"/>
        <dbReference type="ChEBI" id="CHEBI:15378"/>
        <dbReference type="ChEBI" id="CHEBI:30616"/>
        <dbReference type="ChEBI" id="CHEBI:57761"/>
        <dbReference type="ChEBI" id="CHEBI:58451"/>
        <dbReference type="ChEBI" id="CHEBI:456216"/>
        <dbReference type="EC" id="2.7.1.35"/>
    </reaction>
    <physiologicalReaction direction="left-to-right" evidence="16">
        <dbReference type="Rhea" id="RHEA:25105"/>
    </physiologicalReaction>
</comment>
<keyword evidence="12" id="KW-0995">Kinetochore</keyword>
<evidence type="ECO:0000256" key="18">
    <source>
        <dbReference type="ARBA" id="ARBA00048524"/>
    </source>
</evidence>
<evidence type="ECO:0000256" key="4">
    <source>
        <dbReference type="ARBA" id="ARBA00005210"/>
    </source>
</evidence>
<dbReference type="EMBL" id="JARPUR010000003">
    <property type="protein sequence ID" value="KAK4879787.1"/>
    <property type="molecule type" value="Genomic_DNA"/>
</dbReference>
<dbReference type="NCBIfam" id="TIGR00687">
    <property type="entry name" value="pyridox_kin"/>
    <property type="match status" value="1"/>
</dbReference>
<evidence type="ECO:0000256" key="9">
    <source>
        <dbReference type="ARBA" id="ARBA00022679"/>
    </source>
</evidence>
<dbReference type="PANTHER" id="PTHR14030">
    <property type="entry name" value="MITOTIC CHECKPOINT SERINE/THREONINE-PROTEIN KINASE BUB1"/>
    <property type="match status" value="1"/>
</dbReference>
<evidence type="ECO:0000313" key="22">
    <source>
        <dbReference type="EMBL" id="KAK4879787.1"/>
    </source>
</evidence>
<dbReference type="PANTHER" id="PTHR14030:SF4">
    <property type="entry name" value="BUB1 KINASE, ISOFORM A-RELATED"/>
    <property type="match status" value="1"/>
</dbReference>
<dbReference type="GO" id="GO:0005634">
    <property type="term" value="C:nucleus"/>
    <property type="evidence" value="ECO:0007669"/>
    <property type="project" value="TreeGrafter"/>
</dbReference>
<accession>A0AAN7PYN4</accession>
<dbReference type="InterPro" id="IPR017441">
    <property type="entry name" value="Protein_kinase_ATP_BS"/>
</dbReference>
<proteinExistence type="inferred from homology"/>
<evidence type="ECO:0000256" key="10">
    <source>
        <dbReference type="ARBA" id="ARBA00022741"/>
    </source>
</evidence>
<evidence type="ECO:0000256" key="17">
    <source>
        <dbReference type="ARBA" id="ARBA00047377"/>
    </source>
</evidence>
<evidence type="ECO:0000256" key="2">
    <source>
        <dbReference type="ARBA" id="ARBA00004750"/>
    </source>
</evidence>
<keyword evidence="11" id="KW-0418">Kinase</keyword>
<feature type="domain" description="Protein kinase" evidence="20">
    <location>
        <begin position="1104"/>
        <end position="1383"/>
    </location>
</feature>
<dbReference type="GO" id="GO:0007094">
    <property type="term" value="P:mitotic spindle assembly checkpoint signaling"/>
    <property type="evidence" value="ECO:0007669"/>
    <property type="project" value="InterPro"/>
</dbReference>
<dbReference type="GO" id="GO:0004672">
    <property type="term" value="F:protein kinase activity"/>
    <property type="evidence" value="ECO:0007669"/>
    <property type="project" value="InterPro"/>
</dbReference>
<dbReference type="PROSITE" id="PS00108">
    <property type="entry name" value="PROTEIN_KINASE_ST"/>
    <property type="match status" value="1"/>
</dbReference>
<dbReference type="Pfam" id="PF08311">
    <property type="entry name" value="Mad3_BUB1_I"/>
    <property type="match status" value="1"/>
</dbReference>
<protein>
    <recommendedName>
        <fullName evidence="7">Pyridoxal kinase</fullName>
        <ecNumber evidence="6">2.7.1.35</ecNumber>
    </recommendedName>
    <alternativeName>
        <fullName evidence="15">Pyridoxine kinase</fullName>
    </alternativeName>
</protein>
<dbReference type="CDD" id="cd13981">
    <property type="entry name" value="STKc_Bub1_BubR1"/>
    <property type="match status" value="1"/>
</dbReference>
<comment type="catalytic activity">
    <reaction evidence="17">
        <text>pyridoxal + ATP = pyridoxal 5'-phosphate + ADP + H(+)</text>
        <dbReference type="Rhea" id="RHEA:10224"/>
        <dbReference type="ChEBI" id="CHEBI:15378"/>
        <dbReference type="ChEBI" id="CHEBI:17310"/>
        <dbReference type="ChEBI" id="CHEBI:30616"/>
        <dbReference type="ChEBI" id="CHEBI:456216"/>
        <dbReference type="ChEBI" id="CHEBI:597326"/>
        <dbReference type="EC" id="2.7.1.35"/>
    </reaction>
    <physiologicalReaction direction="left-to-right" evidence="17">
        <dbReference type="Rhea" id="RHEA:10225"/>
    </physiologicalReaction>
</comment>
<evidence type="ECO:0000256" key="8">
    <source>
        <dbReference type="ARBA" id="ARBA00022454"/>
    </source>
</evidence>
<dbReference type="Gene3D" id="3.40.1190.20">
    <property type="match status" value="1"/>
</dbReference>
<dbReference type="Gene3D" id="1.25.40.430">
    <property type="match status" value="1"/>
</dbReference>
<evidence type="ECO:0000259" key="21">
    <source>
        <dbReference type="PROSITE" id="PS51489"/>
    </source>
</evidence>
<evidence type="ECO:0000256" key="14">
    <source>
        <dbReference type="ARBA" id="ARBA00023328"/>
    </source>
</evidence>
<organism evidence="22 23">
    <name type="scientific">Aquatica leii</name>
    <dbReference type="NCBI Taxonomy" id="1421715"/>
    <lineage>
        <taxon>Eukaryota</taxon>
        <taxon>Metazoa</taxon>
        <taxon>Ecdysozoa</taxon>
        <taxon>Arthropoda</taxon>
        <taxon>Hexapoda</taxon>
        <taxon>Insecta</taxon>
        <taxon>Pterygota</taxon>
        <taxon>Neoptera</taxon>
        <taxon>Endopterygota</taxon>
        <taxon>Coleoptera</taxon>
        <taxon>Polyphaga</taxon>
        <taxon>Elateriformia</taxon>
        <taxon>Elateroidea</taxon>
        <taxon>Lampyridae</taxon>
        <taxon>Luciolinae</taxon>
        <taxon>Aquatica</taxon>
    </lineage>
</organism>
<dbReference type="InterPro" id="IPR000719">
    <property type="entry name" value="Prot_kinase_dom"/>
</dbReference>
<comment type="catalytic activity">
    <reaction evidence="18">
        <text>pyridoxine + ATP = pyridoxine 5'-phosphate + ADP + H(+)</text>
        <dbReference type="Rhea" id="RHEA:25108"/>
        <dbReference type="ChEBI" id="CHEBI:15378"/>
        <dbReference type="ChEBI" id="CHEBI:16709"/>
        <dbReference type="ChEBI" id="CHEBI:30616"/>
        <dbReference type="ChEBI" id="CHEBI:58589"/>
        <dbReference type="ChEBI" id="CHEBI:456216"/>
        <dbReference type="EC" id="2.7.1.35"/>
    </reaction>
    <physiologicalReaction direction="left-to-right" evidence="18">
        <dbReference type="Rhea" id="RHEA:25109"/>
    </physiologicalReaction>
</comment>
<keyword evidence="13 19" id="KW-0067">ATP-binding</keyword>
<dbReference type="SMART" id="SM00777">
    <property type="entry name" value="Mad3_BUB1_I"/>
    <property type="match status" value="1"/>
</dbReference>
<dbReference type="SMART" id="SM00220">
    <property type="entry name" value="S_TKc"/>
    <property type="match status" value="1"/>
</dbReference>
<dbReference type="GO" id="GO:0009443">
    <property type="term" value="P:pyridoxal 5'-phosphate salvage"/>
    <property type="evidence" value="ECO:0007669"/>
    <property type="project" value="InterPro"/>
</dbReference>
<dbReference type="GO" id="GO:0000776">
    <property type="term" value="C:kinetochore"/>
    <property type="evidence" value="ECO:0007669"/>
    <property type="project" value="UniProtKB-KW"/>
</dbReference>
<sequence>MNDAPRVLSIQSHVVSGYVGNKSATLPLQLLGFDVDTINSVQFSNHTGYETVKGQILSNTDLDDLLQGLHSNGLDQYTHLLTGYIGSPLFLNRIASLVRDLKTTNSNLTYVCDPVMGDNGKMYVPKELLPIYKQLISVADIITPNQYEVELLTDVKINSLDDAWHAIDILHQIGCKTVVLSSTELGNADFLLGLASSKTDEEQTALIIQIPRVPACFTGTGDLFAACFLAWMHKSDNNLKEALEKTINTIQAVVHRTWVYANVNGICPRNMELKLVQSKSDIENPTQTVTAIKLQTSVMEFDFSKENIQPLRGGRNASRLEVALQAQNSEEYQRELILQKEKFESLIRNYEGDDPLNNWYQYICWVEQSYPKHGHEGNFLQLLEDCLAKFENDKSYTNDFRFCKLWIKYIDLQLNPLELYHMMHSRGLCSGCADLYRAWAYYHEAAGDYRNADLVFQLGKRECAQPYEELVISHQNMIYAAGQQVISGVNEQRLLEQRQALTKLRPYLPGKVGSERVVSSSGPGVLPSTSSSSSRSNLVVSVYDDRNESIRGAAVPPNSIISIAKRQIAPKENTIAPGVWTAGTPHLKGVAVHKAPKFLVHVDEVEPRGVILPNEYFTVTFEDFSLWKPVLCYAEPDDPHRLPMYPKAKVYCSTETEFSIEEIRATRYLPRTNVSYVETAQAIQSILGDGDNSNKHIFVEMPPHEHISYHQDQGDGLNNLNVSQRHHQHPAEVLEQPIFSNHSYIQPNLDPFACLPHIQQEVVLHEPLRPIEEVPYTSQLHEKSRVFGAKTGELVTFNTTMHQNKTCDNAEKVFGDDIDVLWRSTASPQTSFHQPQKNVSKFSIYEESNYQDLLQPKGSAMKSAPFQVLSDEDLAETGSRGGHDIAAAAQPGEEAKRILIFEDESNSSVAEMIPSDLNLTCNTQVFNFNLNAMKVSTPQSKLVQISNAGASSEVPCKQLFSEDVAKRMSTIVEESSKCYGSSLSGASLKSNTLNNSKKEAMAIITEESSSYHFNLAQNLKANAALRTSVLEVMDCESGQNSPVTEMPSQPLVKAPSDPFKPALLKQLLERVGFPGRHSNGFIRITGSPRIVLRKEFTLIGEDTYLVNSRLGEGTYGQVYKATDVSTNRTVAVKLQKPPNCWEYYICRELQVRLAKHPLKECFMDIQLGYFSDQISVFVSEFCPSGSLLDAVNSFKTKAGYPIKQSLCIYFCIEMLKIVSAMHQAKIIHADIKPDNFLVYVMSDTTLQLQLIDFGCSIDMTFFPPGTTFQRRITTKDFICCEMQDGRPWNYHTDLFCVAATAHVLLFDKYMQLQKNGAHWSITQRFTRYMRQDLWNEFFSRLLNQQDGPANPDKLIEVMTDGLHRGGDELNMEMRKLVNILNKR</sequence>
<dbReference type="InterPro" id="IPR004625">
    <property type="entry name" value="PyrdxlKinase"/>
</dbReference>
<name>A0AAN7PYN4_9COLE</name>
<dbReference type="InterPro" id="IPR008271">
    <property type="entry name" value="Ser/Thr_kinase_AS"/>
</dbReference>
<comment type="similarity">
    <text evidence="5">Belongs to the pyridoxine kinase family.</text>
</comment>
<dbReference type="GO" id="GO:0008478">
    <property type="term" value="F:pyridoxal kinase activity"/>
    <property type="evidence" value="ECO:0007669"/>
    <property type="project" value="UniProtKB-EC"/>
</dbReference>
<keyword evidence="14" id="KW-0137">Centromere</keyword>
<dbReference type="SUPFAM" id="SSF53613">
    <property type="entry name" value="Ribokinase-like"/>
    <property type="match status" value="1"/>
</dbReference>
<dbReference type="Gene3D" id="1.10.510.10">
    <property type="entry name" value="Transferase(Phosphotransferase) domain 1"/>
    <property type="match status" value="1"/>
</dbReference>
<dbReference type="InterPro" id="IPR029056">
    <property type="entry name" value="Ribokinase-like"/>
</dbReference>
<dbReference type="PROSITE" id="PS00107">
    <property type="entry name" value="PROTEIN_KINASE_ATP"/>
    <property type="match status" value="1"/>
</dbReference>
<dbReference type="CDD" id="cd01173">
    <property type="entry name" value="pyridoxal_pyridoxamine_kinase"/>
    <property type="match status" value="1"/>
</dbReference>
<keyword evidence="23" id="KW-1185">Reference proteome</keyword>
<keyword evidence="8" id="KW-0158">Chromosome</keyword>
<dbReference type="PROSITE" id="PS51489">
    <property type="entry name" value="BUB1_N"/>
    <property type="match status" value="1"/>
</dbReference>
<evidence type="ECO:0000259" key="20">
    <source>
        <dbReference type="PROSITE" id="PS50011"/>
    </source>
</evidence>
<keyword evidence="9" id="KW-0808">Transferase</keyword>
<comment type="subcellular location">
    <subcellularLocation>
        <location evidence="1">Chromosome</location>
        <location evidence="1">Centromere</location>
        <location evidence="1">Kinetochore</location>
    </subcellularLocation>
</comment>
<comment type="pathway">
    <text evidence="4">Cofactor metabolism; pyridoxal 5'-phosphate salvage; pyridoxal 5'-phosphate from pyridoxal: step 1/1.</text>
</comment>
<dbReference type="GO" id="GO:0032991">
    <property type="term" value="C:protein-containing complex"/>
    <property type="evidence" value="ECO:0007669"/>
    <property type="project" value="UniProtKB-ARBA"/>
</dbReference>
<dbReference type="Proteomes" id="UP001353858">
    <property type="component" value="Unassembled WGS sequence"/>
</dbReference>
<evidence type="ECO:0000256" key="1">
    <source>
        <dbReference type="ARBA" id="ARBA00004629"/>
    </source>
</evidence>
<gene>
    <name evidence="22" type="ORF">RN001_007933</name>
</gene>
<evidence type="ECO:0000256" key="5">
    <source>
        <dbReference type="ARBA" id="ARBA00008805"/>
    </source>
</evidence>
<evidence type="ECO:0000256" key="7">
    <source>
        <dbReference type="ARBA" id="ARBA00018134"/>
    </source>
</evidence>
<evidence type="ECO:0000256" key="16">
    <source>
        <dbReference type="ARBA" id="ARBA00047310"/>
    </source>
</evidence>
<comment type="pathway">
    <text evidence="3">Cofactor metabolism; pyridoxal 5'-phosphate salvage; pyridoxine 5'-phosphate from pyridoxine: step 1/1.</text>
</comment>
<feature type="domain" description="BUB1 N-terminal" evidence="21">
    <location>
        <begin position="343"/>
        <end position="499"/>
    </location>
</feature>
<dbReference type="Pfam" id="PF08543">
    <property type="entry name" value="Phos_pyr_kin"/>
    <property type="match status" value="1"/>
</dbReference>
<dbReference type="InterPro" id="IPR011009">
    <property type="entry name" value="Kinase-like_dom_sf"/>
</dbReference>
<dbReference type="PROSITE" id="PS50011">
    <property type="entry name" value="PROTEIN_KINASE_DOM"/>
    <property type="match status" value="1"/>
</dbReference>
<keyword evidence="10 19" id="KW-0547">Nucleotide-binding</keyword>
<dbReference type="InterPro" id="IPR013212">
    <property type="entry name" value="Mad3/Bub1_I"/>
</dbReference>
<evidence type="ECO:0000256" key="19">
    <source>
        <dbReference type="PROSITE-ProRule" id="PRU10141"/>
    </source>
</evidence>
<reference evidence="23" key="1">
    <citation type="submission" date="2023-01" db="EMBL/GenBank/DDBJ databases">
        <title>Key to firefly adult light organ development and bioluminescence: homeobox transcription factors regulate luciferase expression and transportation to peroxisome.</title>
        <authorList>
            <person name="Fu X."/>
        </authorList>
    </citation>
    <scope>NUCLEOTIDE SEQUENCE [LARGE SCALE GENOMIC DNA]</scope>
</reference>
<dbReference type="SUPFAM" id="SSF56112">
    <property type="entry name" value="Protein kinase-like (PK-like)"/>
    <property type="match status" value="1"/>
</dbReference>
<comment type="caution">
    <text evidence="22">The sequence shown here is derived from an EMBL/GenBank/DDBJ whole genome shotgun (WGS) entry which is preliminary data.</text>
</comment>
<evidence type="ECO:0000256" key="12">
    <source>
        <dbReference type="ARBA" id="ARBA00022838"/>
    </source>
</evidence>
<evidence type="ECO:0000256" key="11">
    <source>
        <dbReference type="ARBA" id="ARBA00022777"/>
    </source>
</evidence>
<dbReference type="GO" id="GO:0051754">
    <property type="term" value="P:meiotic sister chromatid cohesion, centromeric"/>
    <property type="evidence" value="ECO:0007669"/>
    <property type="project" value="TreeGrafter"/>
</dbReference>
<dbReference type="InterPro" id="IPR015661">
    <property type="entry name" value="Bub1/Mad3"/>
</dbReference>
<evidence type="ECO:0000256" key="6">
    <source>
        <dbReference type="ARBA" id="ARBA00012104"/>
    </source>
</evidence>
<feature type="binding site" evidence="19">
    <location>
        <position position="1133"/>
    </location>
    <ligand>
        <name>ATP</name>
        <dbReference type="ChEBI" id="CHEBI:30616"/>
    </ligand>
</feature>
<evidence type="ECO:0000256" key="3">
    <source>
        <dbReference type="ARBA" id="ARBA00004835"/>
    </source>
</evidence>
<comment type="pathway">
    <text evidence="2">Cofactor metabolism; pyridoxal 5'-phosphate salvage; pyridoxamine 5'-phosphate from pyridoxamine: step 1/1.</text>
</comment>
<dbReference type="FunFam" id="1.25.40.430:FF:000003">
    <property type="entry name" value="Checkpoint serine/threonine-protein kinase BUB1"/>
    <property type="match status" value="1"/>
</dbReference>
<dbReference type="GO" id="GO:0005524">
    <property type="term" value="F:ATP binding"/>
    <property type="evidence" value="ECO:0007669"/>
    <property type="project" value="UniProtKB-UniRule"/>
</dbReference>
<dbReference type="Pfam" id="PF00069">
    <property type="entry name" value="Pkinase"/>
    <property type="match status" value="1"/>
</dbReference>
<dbReference type="EC" id="2.7.1.35" evidence="6"/>
<evidence type="ECO:0000313" key="23">
    <source>
        <dbReference type="Proteomes" id="UP001353858"/>
    </source>
</evidence>
<evidence type="ECO:0000256" key="13">
    <source>
        <dbReference type="ARBA" id="ARBA00022840"/>
    </source>
</evidence>
<evidence type="ECO:0000256" key="15">
    <source>
        <dbReference type="ARBA" id="ARBA00032808"/>
    </source>
</evidence>